<dbReference type="AlphaFoldDB" id="A0A0F8WGK5"/>
<accession>A0A0F8WGK5</accession>
<evidence type="ECO:0000313" key="1">
    <source>
        <dbReference type="EMBL" id="KKK55743.1"/>
    </source>
</evidence>
<dbReference type="EMBL" id="LAZR01065347">
    <property type="protein sequence ID" value="KKK55743.1"/>
    <property type="molecule type" value="Genomic_DNA"/>
</dbReference>
<sequence length="61" mass="7424">TSSNNRKSQSLLKENIKEFPLFDYVRGKLGISKYFWFNYLFDKIDLALKKLVFDRWNFNLI</sequence>
<feature type="non-terminal residue" evidence="1">
    <location>
        <position position="1"/>
    </location>
</feature>
<name>A0A0F8WGK5_9ZZZZ</name>
<organism evidence="1">
    <name type="scientific">marine sediment metagenome</name>
    <dbReference type="NCBI Taxonomy" id="412755"/>
    <lineage>
        <taxon>unclassified sequences</taxon>
        <taxon>metagenomes</taxon>
        <taxon>ecological metagenomes</taxon>
    </lineage>
</organism>
<proteinExistence type="predicted"/>
<reference evidence="1" key="1">
    <citation type="journal article" date="2015" name="Nature">
        <title>Complex archaea that bridge the gap between prokaryotes and eukaryotes.</title>
        <authorList>
            <person name="Spang A."/>
            <person name="Saw J.H."/>
            <person name="Jorgensen S.L."/>
            <person name="Zaremba-Niedzwiedzka K."/>
            <person name="Martijn J."/>
            <person name="Lind A.E."/>
            <person name="van Eijk R."/>
            <person name="Schleper C."/>
            <person name="Guy L."/>
            <person name="Ettema T.J."/>
        </authorList>
    </citation>
    <scope>NUCLEOTIDE SEQUENCE</scope>
</reference>
<gene>
    <name evidence="1" type="ORF">LCGC14_3071480</name>
</gene>
<protein>
    <submittedName>
        <fullName evidence="1">Uncharacterized protein</fullName>
    </submittedName>
</protein>
<comment type="caution">
    <text evidence="1">The sequence shown here is derived from an EMBL/GenBank/DDBJ whole genome shotgun (WGS) entry which is preliminary data.</text>
</comment>